<keyword evidence="6 9" id="KW-0406">Ion transport</keyword>
<evidence type="ECO:0000256" key="8">
    <source>
        <dbReference type="ARBA" id="ARBA00023136"/>
    </source>
</evidence>
<keyword evidence="8 9" id="KW-0472">Membrane</keyword>
<gene>
    <name evidence="10" type="ORF">LSAA_10405</name>
</gene>
<dbReference type="PIRSF" id="PIRSF002455">
    <property type="entry name" value="ATP_synthase_coupling_factor_6"/>
    <property type="match status" value="1"/>
</dbReference>
<evidence type="ECO:0000313" key="10">
    <source>
        <dbReference type="EMBL" id="CAF2957541.1"/>
    </source>
</evidence>
<keyword evidence="7 9" id="KW-0496">Mitochondrion</keyword>
<dbReference type="InterPro" id="IPR008387">
    <property type="entry name" value="ATP_synth_f6_mt"/>
</dbReference>
<dbReference type="Proteomes" id="UP000675881">
    <property type="component" value="Chromosome 5"/>
</dbReference>
<reference evidence="10" key="1">
    <citation type="submission" date="2021-02" db="EMBL/GenBank/DDBJ databases">
        <authorList>
            <person name="Bekaert M."/>
        </authorList>
    </citation>
    <scope>NUCLEOTIDE SEQUENCE</scope>
    <source>
        <strain evidence="10">IoA-00</strain>
    </source>
</reference>
<dbReference type="PANTHER" id="PTHR12441">
    <property type="entry name" value="ATP SYNTHASE COUPLING FACTOR 6, MITOCHONDRIAL"/>
    <property type="match status" value="1"/>
</dbReference>
<accession>A0A7R8D0A8</accession>
<dbReference type="GO" id="GO:0015078">
    <property type="term" value="F:proton transmembrane transporter activity"/>
    <property type="evidence" value="ECO:0007669"/>
    <property type="project" value="InterPro"/>
</dbReference>
<name>A0A7R8D0A8_LEPSM</name>
<dbReference type="Pfam" id="PF05511">
    <property type="entry name" value="ATP-synt_F6"/>
    <property type="match status" value="1"/>
</dbReference>
<evidence type="ECO:0000256" key="4">
    <source>
        <dbReference type="ARBA" id="ARBA00022781"/>
    </source>
</evidence>
<dbReference type="OrthoDB" id="8902296at2759"/>
<evidence type="ECO:0000256" key="9">
    <source>
        <dbReference type="PIRNR" id="PIRNR002455"/>
    </source>
</evidence>
<dbReference type="FunFam" id="1.10.246.110:FF:000001">
    <property type="entry name" value="ATP synthase-coupling factor 6, mitochondrial"/>
    <property type="match status" value="1"/>
</dbReference>
<dbReference type="GO" id="GO:0015986">
    <property type="term" value="P:proton motive force-driven ATP synthesis"/>
    <property type="evidence" value="ECO:0007669"/>
    <property type="project" value="InterPro"/>
</dbReference>
<evidence type="ECO:0000256" key="6">
    <source>
        <dbReference type="ARBA" id="ARBA00023065"/>
    </source>
</evidence>
<keyword evidence="4 9" id="KW-0375">Hydrogen ion transport</keyword>
<evidence type="ECO:0000256" key="2">
    <source>
        <dbReference type="ARBA" id="ARBA00022448"/>
    </source>
</evidence>
<comment type="function">
    <text evidence="9">Mitochondrial membrane ATP synthase (F(1)F(0) ATP synthase or Complex V) produces ATP from ADP in the presence of a proton gradient across the membrane which is generated by electron transport complexes of the respiratory chain.</text>
</comment>
<evidence type="ECO:0000256" key="5">
    <source>
        <dbReference type="ARBA" id="ARBA00022792"/>
    </source>
</evidence>
<dbReference type="AlphaFoldDB" id="A0A7R8D0A8"/>
<sequence>MSVTRLGLNVVRSSQMISQRSLGLSAVALQQKAALDPVQQIFVDKVREYATKKKATGGLVEATPAVDAELKFELNKIAKAYGGGEGVDMTKFPSFNFGEPQIELFIVI</sequence>
<evidence type="ECO:0000256" key="3">
    <source>
        <dbReference type="ARBA" id="ARBA00022547"/>
    </source>
</evidence>
<dbReference type="InterPro" id="IPR036204">
    <property type="entry name" value="ATP_synth_f6_sf_mt"/>
</dbReference>
<dbReference type="SUPFAM" id="SSF111357">
    <property type="entry name" value="Mitochondrial ATP synthase coupling factor 6"/>
    <property type="match status" value="1"/>
</dbReference>
<keyword evidence="5 9" id="KW-0999">Mitochondrion inner membrane</keyword>
<comment type="subcellular location">
    <subcellularLocation>
        <location evidence="9">Mitochondrion</location>
    </subcellularLocation>
    <subcellularLocation>
        <location evidence="9">Mitochondrion inner membrane</location>
    </subcellularLocation>
</comment>
<comment type="similarity">
    <text evidence="1 9">Belongs to the eukaryotic ATPase subunit F6 family.</text>
</comment>
<dbReference type="Gene3D" id="1.10.246.110">
    <property type="entry name" value="Mitochondrial ATP synthase-coupling factor 6"/>
    <property type="match status" value="1"/>
</dbReference>
<dbReference type="GO" id="GO:0005743">
    <property type="term" value="C:mitochondrial inner membrane"/>
    <property type="evidence" value="ECO:0007669"/>
    <property type="project" value="UniProtKB-SubCell"/>
</dbReference>
<organism evidence="10 11">
    <name type="scientific">Lepeophtheirus salmonis</name>
    <name type="common">Salmon louse</name>
    <name type="synonym">Caligus salmonis</name>
    <dbReference type="NCBI Taxonomy" id="72036"/>
    <lineage>
        <taxon>Eukaryota</taxon>
        <taxon>Metazoa</taxon>
        <taxon>Ecdysozoa</taxon>
        <taxon>Arthropoda</taxon>
        <taxon>Crustacea</taxon>
        <taxon>Multicrustacea</taxon>
        <taxon>Hexanauplia</taxon>
        <taxon>Copepoda</taxon>
        <taxon>Siphonostomatoida</taxon>
        <taxon>Caligidae</taxon>
        <taxon>Lepeophtheirus</taxon>
    </lineage>
</organism>
<dbReference type="EMBL" id="HG994584">
    <property type="protein sequence ID" value="CAF2957541.1"/>
    <property type="molecule type" value="Genomic_DNA"/>
</dbReference>
<keyword evidence="3" id="KW-0138">CF(0)</keyword>
<evidence type="ECO:0000256" key="7">
    <source>
        <dbReference type="ARBA" id="ARBA00023128"/>
    </source>
</evidence>
<proteinExistence type="inferred from homology"/>
<dbReference type="PANTHER" id="PTHR12441:SF10">
    <property type="entry name" value="ATP SYNTHASE-COUPLING FACTOR 6, MITOCHONDRIAL"/>
    <property type="match status" value="1"/>
</dbReference>
<protein>
    <recommendedName>
        <fullName evidence="9">ATP synthase-coupling factor 6, mitochondrial</fullName>
        <shortName evidence="9">ATPase subunit F6</shortName>
    </recommendedName>
</protein>
<keyword evidence="2 9" id="KW-0813">Transport</keyword>
<evidence type="ECO:0000256" key="1">
    <source>
        <dbReference type="ARBA" id="ARBA00007346"/>
    </source>
</evidence>
<keyword evidence="11" id="KW-1185">Reference proteome</keyword>
<evidence type="ECO:0000313" key="11">
    <source>
        <dbReference type="Proteomes" id="UP000675881"/>
    </source>
</evidence>
<dbReference type="GO" id="GO:0045259">
    <property type="term" value="C:proton-transporting ATP synthase complex"/>
    <property type="evidence" value="ECO:0007669"/>
    <property type="project" value="UniProtKB-KW"/>
</dbReference>